<feature type="region of interest" description="Disordered" evidence="1">
    <location>
        <begin position="86"/>
        <end position="105"/>
    </location>
</feature>
<gene>
    <name evidence="2" type="ORF">g.501</name>
</gene>
<dbReference type="AlphaFoldDB" id="A0A2S2P6R6"/>
<organism evidence="2">
    <name type="scientific">Schizaphis graminum</name>
    <name type="common">Green bug aphid</name>
    <dbReference type="NCBI Taxonomy" id="13262"/>
    <lineage>
        <taxon>Eukaryota</taxon>
        <taxon>Metazoa</taxon>
        <taxon>Ecdysozoa</taxon>
        <taxon>Arthropoda</taxon>
        <taxon>Hexapoda</taxon>
        <taxon>Insecta</taxon>
        <taxon>Pterygota</taxon>
        <taxon>Neoptera</taxon>
        <taxon>Paraneoptera</taxon>
        <taxon>Hemiptera</taxon>
        <taxon>Sternorrhyncha</taxon>
        <taxon>Aphidomorpha</taxon>
        <taxon>Aphidoidea</taxon>
        <taxon>Aphididae</taxon>
        <taxon>Aphidini</taxon>
        <taxon>Schizaphis</taxon>
    </lineage>
</organism>
<accession>A0A2S2P6R6</accession>
<sequence>MCVKSPPRRRCRYTPVVYYNMCVRVLRVWFASRPAAVVSCVWVIRNYNSNKYANPENSTTGVYIIYIYVMGHKGDVSRTSDTICRSAGSTSDSRGGGGYFVSSKI</sequence>
<evidence type="ECO:0000313" key="2">
    <source>
        <dbReference type="EMBL" id="MBY25105.1"/>
    </source>
</evidence>
<dbReference type="EMBL" id="GGMR01012486">
    <property type="protein sequence ID" value="MBY25105.1"/>
    <property type="molecule type" value="Transcribed_RNA"/>
</dbReference>
<reference evidence="2" key="1">
    <citation type="submission" date="2018-04" db="EMBL/GenBank/DDBJ databases">
        <title>Transcriptome of Schizaphis graminum biotype I.</title>
        <authorList>
            <person name="Scully E.D."/>
            <person name="Geib S.M."/>
            <person name="Palmer N.A."/>
            <person name="Koch K."/>
            <person name="Bradshaw J."/>
            <person name="Heng-Moss T."/>
            <person name="Sarath G."/>
        </authorList>
    </citation>
    <scope>NUCLEOTIDE SEQUENCE</scope>
</reference>
<proteinExistence type="predicted"/>
<name>A0A2S2P6R6_SCHGA</name>
<evidence type="ECO:0000256" key="1">
    <source>
        <dbReference type="SAM" id="MobiDB-lite"/>
    </source>
</evidence>
<protein>
    <submittedName>
        <fullName evidence="2">Uncharacterized protein</fullName>
    </submittedName>
</protein>